<reference evidence="1 2" key="1">
    <citation type="submission" date="2018-02" db="EMBL/GenBank/DDBJ databases">
        <title>The genomes of Aspergillus section Nigri reveals drivers in fungal speciation.</title>
        <authorList>
            <consortium name="DOE Joint Genome Institute"/>
            <person name="Vesth T.C."/>
            <person name="Nybo J."/>
            <person name="Theobald S."/>
            <person name="Brandl J."/>
            <person name="Frisvad J.C."/>
            <person name="Nielsen K.F."/>
            <person name="Lyhne E.K."/>
            <person name="Kogle M.E."/>
            <person name="Kuo A."/>
            <person name="Riley R."/>
            <person name="Clum A."/>
            <person name="Nolan M."/>
            <person name="Lipzen A."/>
            <person name="Salamov A."/>
            <person name="Henrissat B."/>
            <person name="Wiebenga A."/>
            <person name="De vries R.P."/>
            <person name="Grigoriev I.V."/>
            <person name="Mortensen U.H."/>
            <person name="Andersen M.R."/>
            <person name="Baker S.E."/>
        </authorList>
    </citation>
    <scope>NUCLEOTIDE SEQUENCE [LARGE SCALE GENOMIC DNA]</scope>
    <source>
        <strain evidence="1 2">CBS 114.51</strain>
    </source>
</reference>
<organism evidence="1 2">
    <name type="scientific">Aspergillus japonicus CBS 114.51</name>
    <dbReference type="NCBI Taxonomy" id="1448312"/>
    <lineage>
        <taxon>Eukaryota</taxon>
        <taxon>Fungi</taxon>
        <taxon>Dikarya</taxon>
        <taxon>Ascomycota</taxon>
        <taxon>Pezizomycotina</taxon>
        <taxon>Eurotiomycetes</taxon>
        <taxon>Eurotiomycetidae</taxon>
        <taxon>Eurotiales</taxon>
        <taxon>Aspergillaceae</taxon>
        <taxon>Aspergillus</taxon>
        <taxon>Aspergillus subgen. Circumdati</taxon>
    </lineage>
</organism>
<keyword evidence="2" id="KW-1185">Reference proteome</keyword>
<gene>
    <name evidence="1" type="ORF">BO86DRAFT_392835</name>
</gene>
<dbReference type="Proteomes" id="UP000249497">
    <property type="component" value="Unassembled WGS sequence"/>
</dbReference>
<evidence type="ECO:0000313" key="2">
    <source>
        <dbReference type="Proteomes" id="UP000249497"/>
    </source>
</evidence>
<dbReference type="EMBL" id="KZ824846">
    <property type="protein sequence ID" value="RAH77284.1"/>
    <property type="molecule type" value="Genomic_DNA"/>
</dbReference>
<protein>
    <submittedName>
        <fullName evidence="1">Uncharacterized protein</fullName>
    </submittedName>
</protein>
<sequence>MNPHISSANAGVIRTPRVDAVIRMALAPCALLHFCISMRIADATIACWDYVVLFETVV</sequence>
<evidence type="ECO:0000313" key="1">
    <source>
        <dbReference type="EMBL" id="RAH77284.1"/>
    </source>
</evidence>
<dbReference type="GeneID" id="37176586"/>
<dbReference type="AlphaFoldDB" id="A0A8T8WNK5"/>
<feature type="non-terminal residue" evidence="1">
    <location>
        <position position="58"/>
    </location>
</feature>
<name>A0A8T8WNK5_ASPJA</name>
<accession>A0A8T8WNK5</accession>
<proteinExistence type="predicted"/>
<dbReference type="RefSeq" id="XP_025523178.1">
    <property type="nucleotide sequence ID" value="XM_025672894.1"/>
</dbReference>